<evidence type="ECO:0000313" key="3">
    <source>
        <dbReference type="Proteomes" id="UP000199072"/>
    </source>
</evidence>
<accession>A0A1G6Y0S6</accession>
<dbReference type="GO" id="GO:0016788">
    <property type="term" value="F:hydrolase activity, acting on ester bonds"/>
    <property type="evidence" value="ECO:0007669"/>
    <property type="project" value="UniProtKB-ARBA"/>
</dbReference>
<dbReference type="Proteomes" id="UP000199072">
    <property type="component" value="Unassembled WGS sequence"/>
</dbReference>
<dbReference type="InterPro" id="IPR013830">
    <property type="entry name" value="SGNH_hydro"/>
</dbReference>
<dbReference type="PANTHER" id="PTHR34407">
    <property type="entry name" value="EXPRESSED PROTEIN"/>
    <property type="match status" value="1"/>
</dbReference>
<dbReference type="PANTHER" id="PTHR34407:SF1">
    <property type="entry name" value="SGNH HYDROLASE-TYPE ESTERASE DOMAIN-CONTAINING PROTEIN"/>
    <property type="match status" value="1"/>
</dbReference>
<proteinExistence type="predicted"/>
<dbReference type="Gene3D" id="3.40.50.1820">
    <property type="entry name" value="alpha/beta hydrolase"/>
    <property type="match status" value="1"/>
</dbReference>
<dbReference type="Gene3D" id="2.60.120.260">
    <property type="entry name" value="Galactose-binding domain-like"/>
    <property type="match status" value="1"/>
</dbReference>
<protein>
    <submittedName>
        <fullName evidence="2">Sialidase-1</fullName>
    </submittedName>
</protein>
<dbReference type="Pfam" id="PF13472">
    <property type="entry name" value="Lipase_GDSL_2"/>
    <property type="match status" value="1"/>
</dbReference>
<sequence>MTKFKVLIIFILFAGSILRVYAQDKNTLWNGFEKVKLTIAGHDAYFVKPAHPLPGNPWVWRTSFPDWHTEIDKVLLDKGFYVAFLNVDNQYGSPDAMQVYDKFYAQLTGKQGFAAKAAFEAVSRGGLYAYAWAKRNPDKVTCIYAETPVCDIKSWPGGKLKSPGDTAEWSHFKQVYRFTEQQARDYNDNPIDNLEGLASFRVPVLHTIGLDDKLAPPQENTYILAQRYLALGGPVSIHPITQGPMELQGHHFTVDRPEYYADFIYNNSYPIQKILPYTNYIKTAGGLNNFYYAVTVKKKATVSFLGGSITFNPGWRDKVCKYLKETYPETDFHFIAAGIPSLGSLPHAFRLQRDVLDSGKTDLLFVEAAVNDRGTDSTTQVRSLEGIVRHAKLNNPMMDVIFMAFVDPQKIENYAKGKVSPELLNHQLVATHYNLPYVNLALEVNDKIKNKELTWDDDFKDIHPWYHGQEIYFETIKALLQATTADSYKTPFKTSLPKPIDPARLENGKYYDITKAKLDKGWSIDENWNPKDGLSTRPGFVDVPILSSTTPGAELTLPFKGTAVGIAVVAGKDAGIISYSVDNGQYKDLDLFTEFSSWLHLGVYHLLGSGLSDGNHTLKIKISDNKNSGSKGNACRIVHFLVNSK</sequence>
<keyword evidence="3" id="KW-1185">Reference proteome</keyword>
<name>A0A1G6Y0S6_9SPHI</name>
<reference evidence="2 3" key="1">
    <citation type="submission" date="2016-10" db="EMBL/GenBank/DDBJ databases">
        <authorList>
            <person name="de Groot N.N."/>
        </authorList>
    </citation>
    <scope>NUCLEOTIDE SEQUENCE [LARGE SCALE GENOMIC DNA]</scope>
    <source>
        <strain evidence="2 3">47C3B</strain>
    </source>
</reference>
<dbReference type="SUPFAM" id="SSF52266">
    <property type="entry name" value="SGNH hydrolase"/>
    <property type="match status" value="1"/>
</dbReference>
<organism evidence="2 3">
    <name type="scientific">Mucilaginibacter pineti</name>
    <dbReference type="NCBI Taxonomy" id="1391627"/>
    <lineage>
        <taxon>Bacteria</taxon>
        <taxon>Pseudomonadati</taxon>
        <taxon>Bacteroidota</taxon>
        <taxon>Sphingobacteriia</taxon>
        <taxon>Sphingobacteriales</taxon>
        <taxon>Sphingobacteriaceae</taxon>
        <taxon>Mucilaginibacter</taxon>
    </lineage>
</organism>
<dbReference type="RefSeq" id="WP_205411209.1">
    <property type="nucleotide sequence ID" value="NZ_FNAI01000002.1"/>
</dbReference>
<dbReference type="Gene3D" id="3.40.50.1110">
    <property type="entry name" value="SGNH hydrolase"/>
    <property type="match status" value="1"/>
</dbReference>
<evidence type="ECO:0000313" key="2">
    <source>
        <dbReference type="EMBL" id="SDD83543.1"/>
    </source>
</evidence>
<dbReference type="InterPro" id="IPR036514">
    <property type="entry name" value="SGNH_hydro_sf"/>
</dbReference>
<feature type="domain" description="SGNH hydrolase-type esterase" evidence="1">
    <location>
        <begin position="304"/>
        <end position="470"/>
    </location>
</feature>
<dbReference type="SUPFAM" id="SSF53474">
    <property type="entry name" value="alpha/beta-Hydrolases"/>
    <property type="match status" value="1"/>
</dbReference>
<gene>
    <name evidence="2" type="ORF">SAMN05216464_102724</name>
</gene>
<dbReference type="AlphaFoldDB" id="A0A1G6Y0S6"/>
<evidence type="ECO:0000259" key="1">
    <source>
        <dbReference type="Pfam" id="PF13472"/>
    </source>
</evidence>
<dbReference type="STRING" id="1391627.SAMN05216464_102724"/>
<dbReference type="InterPro" id="IPR029058">
    <property type="entry name" value="AB_hydrolase_fold"/>
</dbReference>
<dbReference type="CDD" id="cd00229">
    <property type="entry name" value="SGNH_hydrolase"/>
    <property type="match status" value="1"/>
</dbReference>
<dbReference type="EMBL" id="FNAI01000002">
    <property type="protein sequence ID" value="SDD83543.1"/>
    <property type="molecule type" value="Genomic_DNA"/>
</dbReference>